<evidence type="ECO:0000256" key="3">
    <source>
        <dbReference type="ARBA" id="ARBA00023054"/>
    </source>
</evidence>
<evidence type="ECO:0000256" key="4">
    <source>
        <dbReference type="SAM" id="Coils"/>
    </source>
</evidence>
<keyword evidence="3 4" id="KW-0175">Coiled coil</keyword>
<dbReference type="SUPFAM" id="SSF111369">
    <property type="entry name" value="HlyD-like secretion proteins"/>
    <property type="match status" value="1"/>
</dbReference>
<name>A0A1Y0IPX0_9BACL</name>
<keyword evidence="9" id="KW-1185">Reference proteome</keyword>
<dbReference type="Pfam" id="PF25989">
    <property type="entry name" value="YknX_C"/>
    <property type="match status" value="1"/>
</dbReference>
<comment type="similarity">
    <text evidence="2">Belongs to the membrane fusion protein (MFP) (TC 8.A.1) family.</text>
</comment>
<dbReference type="EMBL" id="CP021434">
    <property type="protein sequence ID" value="ARU61384.1"/>
    <property type="molecule type" value="Genomic_DNA"/>
</dbReference>
<feature type="domain" description="YknX-like C-terminal permuted SH3-like" evidence="6">
    <location>
        <begin position="283"/>
        <end position="348"/>
    </location>
</feature>
<organism evidence="8 9">
    <name type="scientific">Tumebacillus avium</name>
    <dbReference type="NCBI Taxonomy" id="1903704"/>
    <lineage>
        <taxon>Bacteria</taxon>
        <taxon>Bacillati</taxon>
        <taxon>Bacillota</taxon>
        <taxon>Bacilli</taxon>
        <taxon>Bacillales</taxon>
        <taxon>Alicyclobacillaceae</taxon>
        <taxon>Tumebacillus</taxon>
    </lineage>
</organism>
<feature type="domain" description="YknX-like beta-barrel" evidence="7">
    <location>
        <begin position="194"/>
        <end position="272"/>
    </location>
</feature>
<evidence type="ECO:0000313" key="8">
    <source>
        <dbReference type="EMBL" id="ARU61384.1"/>
    </source>
</evidence>
<reference evidence="9" key="1">
    <citation type="submission" date="2017-05" db="EMBL/GenBank/DDBJ databases">
        <authorList>
            <person name="Sung H."/>
        </authorList>
    </citation>
    <scope>NUCLEOTIDE SEQUENCE [LARGE SCALE GENOMIC DNA]</scope>
    <source>
        <strain evidence="9">AR23208</strain>
    </source>
</reference>
<dbReference type="Gene3D" id="2.40.420.20">
    <property type="match status" value="1"/>
</dbReference>
<evidence type="ECO:0000256" key="1">
    <source>
        <dbReference type="ARBA" id="ARBA00004196"/>
    </source>
</evidence>
<dbReference type="Proteomes" id="UP000195437">
    <property type="component" value="Chromosome"/>
</dbReference>
<dbReference type="Pfam" id="PF25919">
    <property type="entry name" value="BSH_CusB"/>
    <property type="match status" value="1"/>
</dbReference>
<dbReference type="RefSeq" id="WP_087456763.1">
    <property type="nucleotide sequence ID" value="NZ_CP021434.1"/>
</dbReference>
<dbReference type="GO" id="GO:0030313">
    <property type="term" value="C:cell envelope"/>
    <property type="evidence" value="ECO:0007669"/>
    <property type="project" value="UniProtKB-SubCell"/>
</dbReference>
<dbReference type="InterPro" id="IPR058636">
    <property type="entry name" value="Beta-barrel_YknX"/>
</dbReference>
<dbReference type="Pfam" id="PF25990">
    <property type="entry name" value="Beta-barrel_YknX"/>
    <property type="match status" value="1"/>
</dbReference>
<dbReference type="InterPro" id="IPR058637">
    <property type="entry name" value="YknX-like_C"/>
</dbReference>
<dbReference type="GO" id="GO:0022857">
    <property type="term" value="F:transmembrane transporter activity"/>
    <property type="evidence" value="ECO:0007669"/>
    <property type="project" value="InterPro"/>
</dbReference>
<dbReference type="PANTHER" id="PTHR32347:SF14">
    <property type="entry name" value="EFFLUX SYSTEM COMPONENT YKNX-RELATED"/>
    <property type="match status" value="1"/>
</dbReference>
<feature type="coiled-coil region" evidence="4">
    <location>
        <begin position="83"/>
        <end position="124"/>
    </location>
</feature>
<comment type="subcellular location">
    <subcellularLocation>
        <location evidence="1">Cell envelope</location>
    </subcellularLocation>
</comment>
<evidence type="ECO:0000313" key="9">
    <source>
        <dbReference type="Proteomes" id="UP000195437"/>
    </source>
</evidence>
<accession>A0A1Y0IPX0</accession>
<protein>
    <submittedName>
        <fullName evidence="8">Uncharacterized protein</fullName>
    </submittedName>
</protein>
<dbReference type="GO" id="GO:0016020">
    <property type="term" value="C:membrane"/>
    <property type="evidence" value="ECO:0007669"/>
    <property type="project" value="InterPro"/>
</dbReference>
<dbReference type="InterPro" id="IPR058790">
    <property type="entry name" value="BSH_CusB"/>
</dbReference>
<dbReference type="PANTHER" id="PTHR32347">
    <property type="entry name" value="EFFLUX SYSTEM COMPONENT YKNX-RELATED"/>
    <property type="match status" value="1"/>
</dbReference>
<evidence type="ECO:0000259" key="6">
    <source>
        <dbReference type="Pfam" id="PF25989"/>
    </source>
</evidence>
<dbReference type="InterPro" id="IPR006143">
    <property type="entry name" value="RND_pump_MFP"/>
</dbReference>
<dbReference type="Gene3D" id="2.40.50.100">
    <property type="match status" value="1"/>
</dbReference>
<gene>
    <name evidence="8" type="ORF">CBW65_10505</name>
</gene>
<evidence type="ECO:0000259" key="7">
    <source>
        <dbReference type="Pfam" id="PF25990"/>
    </source>
</evidence>
<dbReference type="KEGG" id="tum:CBW65_10505"/>
<dbReference type="InterPro" id="IPR050465">
    <property type="entry name" value="UPF0194_transport"/>
</dbReference>
<sequence length="349" mass="36993">MNKKVIWGSVIAVSVIGLVGANVYNMNKTIDVTVAAAEEGAITETVFASGQLESAEVQNYFAPASGVVAKLEVKPGDTVKKGQALYTLRVEDLQQQLKMEQNNVKIAEAERAAAVRQNEAANDNPLLPDQEIDLTLYDLKIENAKMAVEAVQKKIASATVTASQAGVVTQVEIKAGQMLMEGAPALVIANPGTLQVRAQVGELDAGKVKQDLAVTVSGDAFAENTYPGKVTYLAPTAAVPNPAAKEPSVEMVVALDNPAPQLRPGYNATVEITLTEAEKHPLVPLEALKREGDNAYVYRVENGKAVEVEVEAGKEDEANVEILKGLSAGDEIIASVPEDLRAGKKVKVQ</sequence>
<evidence type="ECO:0000259" key="5">
    <source>
        <dbReference type="Pfam" id="PF25919"/>
    </source>
</evidence>
<dbReference type="NCBIfam" id="TIGR01730">
    <property type="entry name" value="RND_mfp"/>
    <property type="match status" value="1"/>
</dbReference>
<dbReference type="AlphaFoldDB" id="A0A1Y0IPX0"/>
<dbReference type="Gene3D" id="2.40.30.170">
    <property type="match status" value="1"/>
</dbReference>
<evidence type="ECO:0000256" key="2">
    <source>
        <dbReference type="ARBA" id="ARBA00009477"/>
    </source>
</evidence>
<feature type="domain" description="CusB-like barrel-sandwich hybrid" evidence="5">
    <location>
        <begin position="62"/>
        <end position="186"/>
    </location>
</feature>
<proteinExistence type="inferred from homology"/>
<dbReference type="OrthoDB" id="2380376at2"/>